<dbReference type="GO" id="GO:0005975">
    <property type="term" value="P:carbohydrate metabolic process"/>
    <property type="evidence" value="ECO:0007669"/>
    <property type="project" value="InterPro"/>
</dbReference>
<dbReference type="PANTHER" id="PTHR33307">
    <property type="entry name" value="ALPHA-RHAMNOSIDASE (EUROFUNG)"/>
    <property type="match status" value="1"/>
</dbReference>
<organism evidence="9 10">
    <name type="scientific">Catenovulum maritimum</name>
    <dbReference type="NCBI Taxonomy" id="1513271"/>
    <lineage>
        <taxon>Bacteria</taxon>
        <taxon>Pseudomonadati</taxon>
        <taxon>Pseudomonadota</taxon>
        <taxon>Gammaproteobacteria</taxon>
        <taxon>Alteromonadales</taxon>
        <taxon>Alteromonadaceae</taxon>
        <taxon>Catenovulum</taxon>
    </lineage>
</organism>
<dbReference type="InterPro" id="IPR008928">
    <property type="entry name" value="6-hairpin_glycosidase_sf"/>
</dbReference>
<dbReference type="InterPro" id="IPR008902">
    <property type="entry name" value="Rhamnosid_concanavalin"/>
</dbReference>
<feature type="domain" description="Bacterial alpha-L-rhamnosidase N-terminal" evidence="6">
    <location>
        <begin position="216"/>
        <end position="401"/>
    </location>
</feature>
<evidence type="ECO:0000259" key="7">
    <source>
        <dbReference type="Pfam" id="PF17389"/>
    </source>
</evidence>
<dbReference type="Gene3D" id="2.60.420.10">
    <property type="entry name" value="Maltose phosphorylase, domain 3"/>
    <property type="match status" value="1"/>
</dbReference>
<protein>
    <recommendedName>
        <fullName evidence="2">alpha-L-rhamnosidase</fullName>
        <ecNumber evidence="2">3.2.1.40</ecNumber>
    </recommendedName>
</protein>
<dbReference type="EMBL" id="LAZL01000020">
    <property type="protein sequence ID" value="KMT64851.1"/>
    <property type="molecule type" value="Genomic_DNA"/>
</dbReference>
<dbReference type="InterPro" id="IPR035398">
    <property type="entry name" value="Bac_rhamnosid_C"/>
</dbReference>
<dbReference type="Pfam" id="PF08531">
    <property type="entry name" value="Bac_rhamnosid_N"/>
    <property type="match status" value="1"/>
</dbReference>
<feature type="domain" description="Alpha-L-rhamnosidase C-terminal" evidence="8">
    <location>
        <begin position="867"/>
        <end position="937"/>
    </location>
</feature>
<dbReference type="PANTHER" id="PTHR33307:SF6">
    <property type="entry name" value="ALPHA-RHAMNOSIDASE (EUROFUNG)-RELATED"/>
    <property type="match status" value="1"/>
</dbReference>
<name>A0A0J8JK62_9ALTE</name>
<dbReference type="Gene3D" id="2.60.40.10">
    <property type="entry name" value="Immunoglobulins"/>
    <property type="match status" value="1"/>
</dbReference>
<evidence type="ECO:0000259" key="6">
    <source>
        <dbReference type="Pfam" id="PF08531"/>
    </source>
</evidence>
<dbReference type="Pfam" id="PF05592">
    <property type="entry name" value="Bac_rhamnosid"/>
    <property type="match status" value="1"/>
</dbReference>
<evidence type="ECO:0000313" key="10">
    <source>
        <dbReference type="Proteomes" id="UP000037600"/>
    </source>
</evidence>
<dbReference type="EC" id="3.2.1.40" evidence="2"/>
<dbReference type="AlphaFoldDB" id="A0A0J8JK62"/>
<evidence type="ECO:0000256" key="3">
    <source>
        <dbReference type="ARBA" id="ARBA00022801"/>
    </source>
</evidence>
<evidence type="ECO:0000313" key="9">
    <source>
        <dbReference type="EMBL" id="KMT64851.1"/>
    </source>
</evidence>
<feature type="domain" description="Alpha-L-rhamnosidase six-hairpin glycosidase" evidence="7">
    <location>
        <begin position="523"/>
        <end position="864"/>
    </location>
</feature>
<dbReference type="Pfam" id="PF17389">
    <property type="entry name" value="Bac_rhamnosid6H"/>
    <property type="match status" value="1"/>
</dbReference>
<dbReference type="PATRIC" id="fig|1513271.3.peg.2548"/>
<dbReference type="RefSeq" id="WP_048692989.1">
    <property type="nucleotide sequence ID" value="NZ_KQ130493.1"/>
</dbReference>
<dbReference type="Pfam" id="PF25788">
    <property type="entry name" value="Ig_Rha78A_N"/>
    <property type="match status" value="1"/>
</dbReference>
<evidence type="ECO:0000256" key="1">
    <source>
        <dbReference type="ARBA" id="ARBA00001445"/>
    </source>
</evidence>
<dbReference type="InterPro" id="IPR035396">
    <property type="entry name" value="Bac_rhamnosid6H"/>
</dbReference>
<feature type="domain" description="Alpha-L-rhamnosidase concanavalin-like" evidence="5">
    <location>
        <begin position="413"/>
        <end position="514"/>
    </location>
</feature>
<dbReference type="InterPro" id="IPR012341">
    <property type="entry name" value="6hp_glycosidase-like_sf"/>
</dbReference>
<evidence type="ECO:0000259" key="5">
    <source>
        <dbReference type="Pfam" id="PF05592"/>
    </source>
</evidence>
<evidence type="ECO:0000256" key="2">
    <source>
        <dbReference type="ARBA" id="ARBA00012652"/>
    </source>
</evidence>
<evidence type="ECO:0000256" key="4">
    <source>
        <dbReference type="SAM" id="SignalP"/>
    </source>
</evidence>
<feature type="signal peptide" evidence="4">
    <location>
        <begin position="1"/>
        <end position="24"/>
    </location>
</feature>
<keyword evidence="10" id="KW-1185">Reference proteome</keyword>
<dbReference type="InterPro" id="IPR016007">
    <property type="entry name" value="Alpha_rhamnosid"/>
</dbReference>
<comment type="catalytic activity">
    <reaction evidence="1">
        <text>Hydrolysis of terminal non-reducing alpha-L-rhamnose residues in alpha-L-rhamnosides.</text>
        <dbReference type="EC" id="3.2.1.40"/>
    </reaction>
</comment>
<dbReference type="Pfam" id="PF17390">
    <property type="entry name" value="Bac_rhamnosid_C"/>
    <property type="match status" value="1"/>
</dbReference>
<dbReference type="PIRSF" id="PIRSF010631">
    <property type="entry name" value="A-rhamnsds"/>
    <property type="match status" value="1"/>
</dbReference>
<gene>
    <name evidence="9" type="ORF">XM47_12490</name>
</gene>
<dbReference type="InterPro" id="IPR013737">
    <property type="entry name" value="Bac_rhamnosid_N"/>
</dbReference>
<reference evidence="9 10" key="1">
    <citation type="submission" date="2015-04" db="EMBL/GenBank/DDBJ databases">
        <title>Draft Genome Sequence of the Novel Agar-Digesting Marine Bacterium Q1.</title>
        <authorList>
            <person name="Li Y."/>
            <person name="Li D."/>
            <person name="Chen G."/>
            <person name="Du Z."/>
        </authorList>
    </citation>
    <scope>NUCLEOTIDE SEQUENCE [LARGE SCALE GENOMIC DNA]</scope>
    <source>
        <strain evidence="9 10">Q1</strain>
    </source>
</reference>
<dbReference type="InterPro" id="IPR013783">
    <property type="entry name" value="Ig-like_fold"/>
</dbReference>
<keyword evidence="4" id="KW-0732">Signal</keyword>
<evidence type="ECO:0000259" key="8">
    <source>
        <dbReference type="Pfam" id="PF17390"/>
    </source>
</evidence>
<proteinExistence type="predicted"/>
<dbReference type="Gene3D" id="1.50.10.10">
    <property type="match status" value="1"/>
</dbReference>
<dbReference type="PROSITE" id="PS51257">
    <property type="entry name" value="PROKAR_LIPOPROTEIN"/>
    <property type="match status" value="1"/>
</dbReference>
<accession>A0A0J8JK62</accession>
<comment type="caution">
    <text evidence="9">The sequence shown here is derived from an EMBL/GenBank/DDBJ whole genome shotgun (WGS) entry which is preliminary data.</text>
</comment>
<dbReference type="Proteomes" id="UP000037600">
    <property type="component" value="Unassembled WGS sequence"/>
</dbReference>
<feature type="chain" id="PRO_5005301588" description="alpha-L-rhamnosidase" evidence="4">
    <location>
        <begin position="25"/>
        <end position="950"/>
    </location>
</feature>
<dbReference type="SUPFAM" id="SSF48208">
    <property type="entry name" value="Six-hairpin glycosidases"/>
    <property type="match status" value="1"/>
</dbReference>
<dbReference type="STRING" id="1513271.XM47_12490"/>
<dbReference type="GO" id="GO:0030596">
    <property type="term" value="F:alpha-L-rhamnosidase activity"/>
    <property type="evidence" value="ECO:0007669"/>
    <property type="project" value="UniProtKB-EC"/>
</dbReference>
<sequence>MIRNIYIYMLIVILSACSSSELQKFVTGTDAPNNLLVEGNPTPLNVHNSKPRFSWHANVKQQFAYQIQVASSVELLNDQEIDLWDSGKVNSEVSLNIPYQGKVLAANQKAVWQVRVWAVGAEQPTSWSATGTWEMGLVNKTDWQAKWLQVKDRVVAQETEQTMDWMLNAAGVHPNITEKFPKAKHKTQLGVVEQLKQQPTASLFRHEFSTKAENQLVRAKLHSTAAGYYEIYINGKRVDDRLMDPGQTDYDKRILYNTDIVTDLLASGQNTIAVHLGSGWYDENIAFSRWNNPDKKSTKQTKKTLSYGQPKFIAQLELVYQDGSTQLVTSNQDWLSHPSPILKEGLFSGELYDANQVVKGWNLNSSATNKINVSAWQPVEVLEEWPTKVLEPQLLPAIKAVKELKPVKLYQPRKNVWVFDFGQNFTGVPTVNLKKLGLKPGQAIHLRYGEWADVYGNLSQKSGGGAPLLKQADTYIASSDDSDEWTPTFTWHGFQYLELTGIDFEPALDVVKGHLVRSSVEIAGQFKSSNQLVNRVHDMALWSYEGNLMAVPMDCPIRERAGWTGDAHAALITGNYNYNMQNFWEKYLGDFQTATYVAPAIVPGKRTHGGNYDWAVAEVIIAWEHYRHHGDIQVLADQYSSMLKFMRSAESKLDNSLLRMGYGDWCDPVLKPGMTRKRCNPEYTTPTITSSAFLAHGADLMAKISGLLNKPEKVEHFSKLYQRISEQFNKEFYDAETGHYGSQTADALALRFGIAPEDKRQSVADALNKDVVEKWNGHGSIGALGQTYVYLALSDYGYGDTAYRIFTAEGYPGYKFQFETLKATTLWERKGVYDPELDPERKNPHGRSLNHPFHSGYDGWFYEGIGGIRPLGDNPGYQHFQLKPVFPVDLDWAEVSYKTGYGKIESNWKRDGKSVKWQFTVPNNTSAKVTLPGKETQVYLAGEYSILIEE</sequence>
<dbReference type="Gene3D" id="2.60.120.260">
    <property type="entry name" value="Galactose-binding domain-like"/>
    <property type="match status" value="2"/>
</dbReference>
<keyword evidence="3" id="KW-0378">Hydrolase</keyword>